<dbReference type="GO" id="GO:0008170">
    <property type="term" value="F:N-methyltransferase activity"/>
    <property type="evidence" value="ECO:0007669"/>
    <property type="project" value="InterPro"/>
</dbReference>
<dbReference type="PANTHER" id="PTHR42933:SF1">
    <property type="entry name" value="SITE-SPECIFIC DNA-METHYLTRANSFERASE (ADENINE-SPECIFIC)"/>
    <property type="match status" value="1"/>
</dbReference>
<dbReference type="AlphaFoldDB" id="A0A645E8Z0"/>
<dbReference type="InterPro" id="IPR051537">
    <property type="entry name" value="DNA_Adenine_Mtase"/>
</dbReference>
<dbReference type="GO" id="GO:0009307">
    <property type="term" value="P:DNA restriction-modification system"/>
    <property type="evidence" value="ECO:0007669"/>
    <property type="project" value="UniProtKB-KW"/>
</dbReference>
<evidence type="ECO:0000313" key="8">
    <source>
        <dbReference type="EMBL" id="MPM97112.1"/>
    </source>
</evidence>
<dbReference type="InterPro" id="IPR003356">
    <property type="entry name" value="DNA_methylase_A-5"/>
</dbReference>
<evidence type="ECO:0000256" key="6">
    <source>
        <dbReference type="ARBA" id="ARBA00047942"/>
    </source>
</evidence>
<dbReference type="EC" id="2.1.1.72" evidence="1"/>
<dbReference type="GO" id="GO:0003677">
    <property type="term" value="F:DNA binding"/>
    <property type="evidence" value="ECO:0007669"/>
    <property type="project" value="InterPro"/>
</dbReference>
<comment type="caution">
    <text evidence="8">The sequence shown here is derived from an EMBL/GenBank/DDBJ whole genome shotgun (WGS) entry which is preliminary data.</text>
</comment>
<reference evidence="8" key="1">
    <citation type="submission" date="2019-08" db="EMBL/GenBank/DDBJ databases">
        <authorList>
            <person name="Kucharzyk K."/>
            <person name="Murdoch R.W."/>
            <person name="Higgins S."/>
            <person name="Loffler F."/>
        </authorList>
    </citation>
    <scope>NUCLEOTIDE SEQUENCE</scope>
</reference>
<sequence>MFSEKGKKSIAVVIVVFKKKRDTDDILFIDASNDFMKGKNKNYLMTEHIQKIVDAYHDRADVPKYAHLSTLNEVERNEYNLNIPRYVSSDDEEPPVDLDEVTRLLDDIDAEITAAKANVDTALKALGVKQNVSS</sequence>
<comment type="catalytic activity">
    <reaction evidence="6">
        <text>a 2'-deoxyadenosine in DNA + S-adenosyl-L-methionine = an N(6)-methyl-2'-deoxyadenosine in DNA + S-adenosyl-L-homocysteine + H(+)</text>
        <dbReference type="Rhea" id="RHEA:15197"/>
        <dbReference type="Rhea" id="RHEA-COMP:12418"/>
        <dbReference type="Rhea" id="RHEA-COMP:12419"/>
        <dbReference type="ChEBI" id="CHEBI:15378"/>
        <dbReference type="ChEBI" id="CHEBI:57856"/>
        <dbReference type="ChEBI" id="CHEBI:59789"/>
        <dbReference type="ChEBI" id="CHEBI:90615"/>
        <dbReference type="ChEBI" id="CHEBI:90616"/>
        <dbReference type="EC" id="2.1.1.72"/>
    </reaction>
</comment>
<dbReference type="EMBL" id="VSSQ01043429">
    <property type="protein sequence ID" value="MPM97112.1"/>
    <property type="molecule type" value="Genomic_DNA"/>
</dbReference>
<keyword evidence="5" id="KW-0680">Restriction system</keyword>
<keyword evidence="4" id="KW-0949">S-adenosyl-L-methionine</keyword>
<evidence type="ECO:0000259" key="7">
    <source>
        <dbReference type="Pfam" id="PF02384"/>
    </source>
</evidence>
<evidence type="ECO:0000256" key="4">
    <source>
        <dbReference type="ARBA" id="ARBA00022691"/>
    </source>
</evidence>
<dbReference type="PANTHER" id="PTHR42933">
    <property type="entry name" value="SLR6095 PROTEIN"/>
    <property type="match status" value="1"/>
</dbReference>
<evidence type="ECO:0000256" key="3">
    <source>
        <dbReference type="ARBA" id="ARBA00022679"/>
    </source>
</evidence>
<dbReference type="Pfam" id="PF02384">
    <property type="entry name" value="N6_Mtase"/>
    <property type="match status" value="1"/>
</dbReference>
<keyword evidence="2" id="KW-0489">Methyltransferase</keyword>
<accession>A0A645E8Z0</accession>
<evidence type="ECO:0000256" key="2">
    <source>
        <dbReference type="ARBA" id="ARBA00022603"/>
    </source>
</evidence>
<feature type="domain" description="DNA methylase adenine-specific" evidence="7">
    <location>
        <begin position="8"/>
        <end position="93"/>
    </location>
</feature>
<dbReference type="InterPro" id="IPR029063">
    <property type="entry name" value="SAM-dependent_MTases_sf"/>
</dbReference>
<evidence type="ECO:0000256" key="5">
    <source>
        <dbReference type="ARBA" id="ARBA00022747"/>
    </source>
</evidence>
<protein>
    <recommendedName>
        <fullName evidence="1">site-specific DNA-methyltransferase (adenine-specific)</fullName>
        <ecNumber evidence="1">2.1.1.72</ecNumber>
    </recommendedName>
</protein>
<proteinExistence type="predicted"/>
<dbReference type="SUPFAM" id="SSF53335">
    <property type="entry name" value="S-adenosyl-L-methionine-dependent methyltransferases"/>
    <property type="match status" value="1"/>
</dbReference>
<keyword evidence="3" id="KW-0808">Transferase</keyword>
<gene>
    <name evidence="8" type="ORF">SDC9_144285</name>
</gene>
<organism evidence="8">
    <name type="scientific">bioreactor metagenome</name>
    <dbReference type="NCBI Taxonomy" id="1076179"/>
    <lineage>
        <taxon>unclassified sequences</taxon>
        <taxon>metagenomes</taxon>
        <taxon>ecological metagenomes</taxon>
    </lineage>
</organism>
<evidence type="ECO:0000256" key="1">
    <source>
        <dbReference type="ARBA" id="ARBA00011900"/>
    </source>
</evidence>
<dbReference type="GO" id="GO:0032259">
    <property type="term" value="P:methylation"/>
    <property type="evidence" value="ECO:0007669"/>
    <property type="project" value="UniProtKB-KW"/>
</dbReference>
<name>A0A645E8Z0_9ZZZZ</name>
<dbReference type="Gene3D" id="3.40.50.150">
    <property type="entry name" value="Vaccinia Virus protein VP39"/>
    <property type="match status" value="1"/>
</dbReference>
<dbReference type="GO" id="GO:0009007">
    <property type="term" value="F:site-specific DNA-methyltransferase (adenine-specific) activity"/>
    <property type="evidence" value="ECO:0007669"/>
    <property type="project" value="UniProtKB-EC"/>
</dbReference>